<keyword evidence="12" id="KW-1185">Reference proteome</keyword>
<dbReference type="PANTHER" id="PTHR30582:SF2">
    <property type="entry name" value="L,D-TRANSPEPTIDASE YCIB-RELATED"/>
    <property type="match status" value="1"/>
</dbReference>
<dbReference type="EMBL" id="JBHLWK010000012">
    <property type="protein sequence ID" value="MFC0204526.1"/>
    <property type="molecule type" value="Genomic_DNA"/>
</dbReference>
<keyword evidence="9" id="KW-0732">Signal</keyword>
<feature type="active site" description="Nucleophile" evidence="7">
    <location>
        <position position="191"/>
    </location>
</feature>
<evidence type="ECO:0000259" key="10">
    <source>
        <dbReference type="PROSITE" id="PS52029"/>
    </source>
</evidence>
<proteinExistence type="inferred from homology"/>
<dbReference type="CDD" id="cd16913">
    <property type="entry name" value="YkuD_like"/>
    <property type="match status" value="1"/>
</dbReference>
<feature type="active site" description="Proton donor/acceptor" evidence="7">
    <location>
        <position position="178"/>
    </location>
</feature>
<name>A0ABV6CUW0_9SPHN</name>
<reference evidence="11 12" key="1">
    <citation type="submission" date="2024-09" db="EMBL/GenBank/DDBJ databases">
        <authorList>
            <person name="Sun Q."/>
            <person name="Mori K."/>
        </authorList>
    </citation>
    <scope>NUCLEOTIDE SEQUENCE [LARGE SCALE GENOMIC DNA]</scope>
    <source>
        <strain evidence="11 12">CCM 7706</strain>
    </source>
</reference>
<dbReference type="InterPro" id="IPR005490">
    <property type="entry name" value="LD_TPept_cat_dom"/>
</dbReference>
<dbReference type="Pfam" id="PF03734">
    <property type="entry name" value="YkuD"/>
    <property type="match status" value="1"/>
</dbReference>
<gene>
    <name evidence="11" type="ORF">ACFFJC_09605</name>
</gene>
<evidence type="ECO:0000256" key="5">
    <source>
        <dbReference type="ARBA" id="ARBA00022984"/>
    </source>
</evidence>
<accession>A0ABV6CUW0</accession>
<evidence type="ECO:0000256" key="6">
    <source>
        <dbReference type="ARBA" id="ARBA00023316"/>
    </source>
</evidence>
<feature type="compositionally biased region" description="Low complexity" evidence="8">
    <location>
        <begin position="53"/>
        <end position="74"/>
    </location>
</feature>
<dbReference type="InterPro" id="IPR050979">
    <property type="entry name" value="LD-transpeptidase"/>
</dbReference>
<keyword evidence="4 7" id="KW-0133">Cell shape</keyword>
<evidence type="ECO:0000256" key="1">
    <source>
        <dbReference type="ARBA" id="ARBA00004752"/>
    </source>
</evidence>
<comment type="pathway">
    <text evidence="1 7">Cell wall biogenesis; peptidoglycan biosynthesis.</text>
</comment>
<comment type="caution">
    <text evidence="11">The sequence shown here is derived from an EMBL/GenBank/DDBJ whole genome shotgun (WGS) entry which is preliminary data.</text>
</comment>
<dbReference type="PANTHER" id="PTHR30582">
    <property type="entry name" value="L,D-TRANSPEPTIDASE"/>
    <property type="match status" value="1"/>
</dbReference>
<evidence type="ECO:0000313" key="11">
    <source>
        <dbReference type="EMBL" id="MFC0204526.1"/>
    </source>
</evidence>
<evidence type="ECO:0000256" key="9">
    <source>
        <dbReference type="SAM" id="SignalP"/>
    </source>
</evidence>
<evidence type="ECO:0000256" key="8">
    <source>
        <dbReference type="SAM" id="MobiDB-lite"/>
    </source>
</evidence>
<dbReference type="SUPFAM" id="SSF141523">
    <property type="entry name" value="L,D-transpeptidase catalytic domain-like"/>
    <property type="match status" value="1"/>
</dbReference>
<feature type="domain" description="L,D-TPase catalytic" evidence="10">
    <location>
        <begin position="106"/>
        <end position="215"/>
    </location>
</feature>
<organism evidence="11 12">
    <name type="scientific">Novosphingobium soli</name>
    <dbReference type="NCBI Taxonomy" id="574956"/>
    <lineage>
        <taxon>Bacteria</taxon>
        <taxon>Pseudomonadati</taxon>
        <taxon>Pseudomonadota</taxon>
        <taxon>Alphaproteobacteria</taxon>
        <taxon>Sphingomonadales</taxon>
        <taxon>Sphingomonadaceae</taxon>
        <taxon>Novosphingobium</taxon>
    </lineage>
</organism>
<evidence type="ECO:0000256" key="3">
    <source>
        <dbReference type="ARBA" id="ARBA00022679"/>
    </source>
</evidence>
<feature type="signal peptide" evidence="9">
    <location>
        <begin position="1"/>
        <end position="18"/>
    </location>
</feature>
<sequence length="229" mass="23798">MDARILLASGFLALAAVAALLVFSAASGTPAPASLAEAQLAASLPTATPPAATPATPDSQPRPAAPASQPSPADAPFVIKRILPIDGPIRYGEWHWDEKGVPPGPIVVTVDLEARVISVFRGGYEIGAAAVLLGTDDKPTPLGVFPITQKDRDHVSNIYTGAPMPYMQRLTDDGITLHGADVALGYASHGCVGMPDRFAARLFETTRIGDKVYITRGKHVGLGDSLVGS</sequence>
<evidence type="ECO:0000256" key="4">
    <source>
        <dbReference type="ARBA" id="ARBA00022960"/>
    </source>
</evidence>
<evidence type="ECO:0000256" key="7">
    <source>
        <dbReference type="PROSITE-ProRule" id="PRU01373"/>
    </source>
</evidence>
<protein>
    <submittedName>
        <fullName evidence="11">L,D-transpeptidase family protein</fullName>
    </submittedName>
</protein>
<comment type="similarity">
    <text evidence="2">Belongs to the YkuD family.</text>
</comment>
<feature type="chain" id="PRO_5045572607" evidence="9">
    <location>
        <begin position="19"/>
        <end position="229"/>
    </location>
</feature>
<dbReference type="PROSITE" id="PS52029">
    <property type="entry name" value="LD_TPASE"/>
    <property type="match status" value="1"/>
</dbReference>
<dbReference type="Proteomes" id="UP001589798">
    <property type="component" value="Unassembled WGS sequence"/>
</dbReference>
<keyword evidence="3" id="KW-0808">Transferase</keyword>
<feature type="region of interest" description="Disordered" evidence="8">
    <location>
        <begin position="46"/>
        <end position="74"/>
    </location>
</feature>
<keyword evidence="5 7" id="KW-0573">Peptidoglycan synthesis</keyword>
<dbReference type="InterPro" id="IPR038063">
    <property type="entry name" value="Transpep_catalytic_dom"/>
</dbReference>
<evidence type="ECO:0000256" key="2">
    <source>
        <dbReference type="ARBA" id="ARBA00005992"/>
    </source>
</evidence>
<dbReference type="Gene3D" id="2.40.440.10">
    <property type="entry name" value="L,D-transpeptidase catalytic domain-like"/>
    <property type="match status" value="1"/>
</dbReference>
<evidence type="ECO:0000313" key="12">
    <source>
        <dbReference type="Proteomes" id="UP001589798"/>
    </source>
</evidence>
<dbReference type="RefSeq" id="WP_379487284.1">
    <property type="nucleotide sequence ID" value="NZ_JBHLWK010000012.1"/>
</dbReference>
<keyword evidence="6 7" id="KW-0961">Cell wall biogenesis/degradation</keyword>